<name>A0A1L3GN12_9BACT</name>
<dbReference type="Gene3D" id="3.40.1550.10">
    <property type="entry name" value="CheC-like"/>
    <property type="match status" value="1"/>
</dbReference>
<proteinExistence type="predicted"/>
<accession>A0A1L3GN12</accession>
<dbReference type="InterPro" id="IPR028976">
    <property type="entry name" value="CheC-like_sf"/>
</dbReference>
<sequence>MMADVQFSNLEKDILQELMNIGFGQAAADLAQVIDLSIELSVPDIQLFKASDLRDHIANEVDSETEFSLVEQYFLGKFKGIALLVFPAKAGKQLVSLFGLQDQRNAPSERLELLEKEAMIEVGNILIGACVGKITELLNDVVIYSPPRVMIQDVCNSTLPKNLFDPDSMAISMKTVFHFEQQEISGQLFLIANHESISWLKTALHAFMEQYE</sequence>
<evidence type="ECO:0000259" key="2">
    <source>
        <dbReference type="Pfam" id="PF04509"/>
    </source>
</evidence>
<evidence type="ECO:0000256" key="1">
    <source>
        <dbReference type="ARBA" id="ARBA00022500"/>
    </source>
</evidence>
<dbReference type="CDD" id="cd17910">
    <property type="entry name" value="CheC_ClassII"/>
    <property type="match status" value="1"/>
</dbReference>
<dbReference type="GO" id="GO:0016787">
    <property type="term" value="F:hydrolase activity"/>
    <property type="evidence" value="ECO:0007669"/>
    <property type="project" value="InterPro"/>
</dbReference>
<dbReference type="OrthoDB" id="9812187at2"/>
<evidence type="ECO:0000313" key="3">
    <source>
        <dbReference type="EMBL" id="APG27280.1"/>
    </source>
</evidence>
<dbReference type="Proteomes" id="UP000182517">
    <property type="component" value="Chromosome"/>
</dbReference>
<dbReference type="InterPro" id="IPR051469">
    <property type="entry name" value="FliN/MopA/SpaO"/>
</dbReference>
<dbReference type="EMBL" id="CP015519">
    <property type="protein sequence ID" value="APG27280.1"/>
    <property type="molecule type" value="Genomic_DNA"/>
</dbReference>
<keyword evidence="4" id="KW-1185">Reference proteome</keyword>
<dbReference type="GO" id="GO:0006935">
    <property type="term" value="P:chemotaxis"/>
    <property type="evidence" value="ECO:0007669"/>
    <property type="project" value="UniProtKB-KW"/>
</dbReference>
<gene>
    <name evidence="3" type="ORF">A7E78_05140</name>
</gene>
<dbReference type="AlphaFoldDB" id="A0A1L3GN12"/>
<feature type="domain" description="CheC-like protein" evidence="2">
    <location>
        <begin position="11"/>
        <end position="45"/>
    </location>
</feature>
<organism evidence="3 4">
    <name type="scientific">Syntrophotalea acetylenivorans</name>
    <dbReference type="NCBI Taxonomy" id="1842532"/>
    <lineage>
        <taxon>Bacteria</taxon>
        <taxon>Pseudomonadati</taxon>
        <taxon>Thermodesulfobacteriota</taxon>
        <taxon>Desulfuromonadia</taxon>
        <taxon>Desulfuromonadales</taxon>
        <taxon>Syntrophotaleaceae</taxon>
        <taxon>Syntrophotalea</taxon>
    </lineage>
</organism>
<dbReference type="InterPro" id="IPR007597">
    <property type="entry name" value="CheC"/>
</dbReference>
<reference evidence="3 4" key="1">
    <citation type="journal article" date="2017" name="Genome Announc.">
        <title>Complete Genome Sequences of Two Acetylene-Fermenting Pelobacter acetylenicus Strains.</title>
        <authorList>
            <person name="Sutton J.M."/>
            <person name="Baesman S.M."/>
            <person name="Fierst J.L."/>
            <person name="Poret-Peterson A.T."/>
            <person name="Oremland R.S."/>
            <person name="Dunlap D.S."/>
            <person name="Akob D.M."/>
        </authorList>
    </citation>
    <scope>NUCLEOTIDE SEQUENCE [LARGE SCALE GENOMIC DNA]</scope>
    <source>
        <strain evidence="3 4">SFB93</strain>
    </source>
</reference>
<dbReference type="STRING" id="1842532.A7E78_05140"/>
<dbReference type="Pfam" id="PF04509">
    <property type="entry name" value="CheC"/>
    <property type="match status" value="1"/>
</dbReference>
<protein>
    <recommendedName>
        <fullName evidence="2">CheC-like protein domain-containing protein</fullName>
    </recommendedName>
</protein>
<dbReference type="PANTHER" id="PTHR43484:SF1">
    <property type="entry name" value="FLAGELLAR MOTOR SWITCH PROTEIN FLIN"/>
    <property type="match status" value="1"/>
</dbReference>
<dbReference type="SUPFAM" id="SSF103039">
    <property type="entry name" value="CheC-like"/>
    <property type="match status" value="1"/>
</dbReference>
<evidence type="ECO:0000313" key="4">
    <source>
        <dbReference type="Proteomes" id="UP000182517"/>
    </source>
</evidence>
<dbReference type="KEGG" id="pef:A7E78_05140"/>
<dbReference type="PANTHER" id="PTHR43484">
    <property type="match status" value="1"/>
</dbReference>
<keyword evidence="1" id="KW-0145">Chemotaxis</keyword>